<keyword evidence="6" id="KW-0479">Metal-binding</keyword>
<accession>A0A498JCE0</accession>
<dbReference type="Pfam" id="PF21180">
    <property type="entry name" value="TOP6A-Spo11_Toprim"/>
    <property type="match status" value="1"/>
</dbReference>
<dbReference type="GO" id="GO:0003677">
    <property type="term" value="F:DNA binding"/>
    <property type="evidence" value="ECO:0007669"/>
    <property type="project" value="UniProtKB-UniRule"/>
</dbReference>
<evidence type="ECO:0000256" key="8">
    <source>
        <dbReference type="ARBA" id="ARBA00023029"/>
    </source>
</evidence>
<comment type="subcellular location">
    <subcellularLocation>
        <location evidence="3">Nucleus</location>
    </subcellularLocation>
</comment>
<dbReference type="InterPro" id="IPR013048">
    <property type="entry name" value="Meiotic_Spo11"/>
</dbReference>
<comment type="catalytic activity">
    <reaction evidence="1 12">
        <text>ATP-dependent breakage, passage and rejoining of double-stranded DNA.</text>
        <dbReference type="EC" id="5.6.2.2"/>
    </reaction>
</comment>
<dbReference type="PANTHER" id="PTHR10848:SF0">
    <property type="entry name" value="MEIOTIC RECOMBINATION PROTEIN SPO11"/>
    <property type="match status" value="1"/>
</dbReference>
<dbReference type="SMR" id="A0A498JCE0"/>
<gene>
    <name evidence="16" type="ORF">DVH24_033401</name>
</gene>
<dbReference type="EMBL" id="RDQH01000334">
    <property type="protein sequence ID" value="RXH92505.1"/>
    <property type="molecule type" value="Genomic_DNA"/>
</dbReference>
<feature type="active site" description="O-(5'-phospho-DNA)-tyrosine intermediate" evidence="12">
    <location>
        <position position="335"/>
    </location>
</feature>
<dbReference type="Pfam" id="PF04406">
    <property type="entry name" value="TP6A_N"/>
    <property type="match status" value="1"/>
</dbReference>
<evidence type="ECO:0000256" key="9">
    <source>
        <dbReference type="ARBA" id="ARBA00023125"/>
    </source>
</evidence>
<feature type="domain" description="Spo11/DNA topoisomerase VI subunit A N-terminal" evidence="14">
    <location>
        <begin position="308"/>
        <end position="367"/>
    </location>
</feature>
<dbReference type="Gene3D" id="1.10.10.10">
    <property type="entry name" value="Winged helix-like DNA-binding domain superfamily/Winged helix DNA-binding domain"/>
    <property type="match status" value="1"/>
</dbReference>
<keyword evidence="8 12" id="KW-0799">Topoisomerase</keyword>
<keyword evidence="10 12" id="KW-0413">Isomerase</keyword>
<dbReference type="InterPro" id="IPR034136">
    <property type="entry name" value="TOPRIM_Topo6A/Spo11"/>
</dbReference>
<dbReference type="GO" id="GO:0046872">
    <property type="term" value="F:metal ion binding"/>
    <property type="evidence" value="ECO:0007669"/>
    <property type="project" value="UniProtKB-KW"/>
</dbReference>
<evidence type="ECO:0000313" key="16">
    <source>
        <dbReference type="EMBL" id="RXH92505.1"/>
    </source>
</evidence>
<dbReference type="GO" id="GO:0042138">
    <property type="term" value="P:meiotic DNA double-strand break formation"/>
    <property type="evidence" value="ECO:0007669"/>
    <property type="project" value="InterPro"/>
</dbReference>
<evidence type="ECO:0000256" key="13">
    <source>
        <dbReference type="SAM" id="MobiDB-lite"/>
    </source>
</evidence>
<evidence type="ECO:0000256" key="7">
    <source>
        <dbReference type="ARBA" id="ARBA00022842"/>
    </source>
</evidence>
<evidence type="ECO:0000256" key="10">
    <source>
        <dbReference type="ARBA" id="ARBA00023235"/>
    </source>
</evidence>
<dbReference type="GO" id="GO:0003918">
    <property type="term" value="F:DNA topoisomerase type II (double strand cut, ATP-hydrolyzing) activity"/>
    <property type="evidence" value="ECO:0007669"/>
    <property type="project" value="UniProtKB-UniRule"/>
</dbReference>
<dbReference type="STRING" id="3750.A0A498JCE0"/>
<dbReference type="PRINTS" id="PR01550">
    <property type="entry name" value="TOP6AFAMILY"/>
</dbReference>
<dbReference type="PANTHER" id="PTHR10848">
    <property type="entry name" value="MEIOTIC RECOMBINATION PROTEIN SPO11"/>
    <property type="match status" value="1"/>
</dbReference>
<comment type="similarity">
    <text evidence="4 12">Belongs to the TOP6A family.</text>
</comment>
<reference evidence="16 17" key="1">
    <citation type="submission" date="2018-10" db="EMBL/GenBank/DDBJ databases">
        <title>A high-quality apple genome assembly.</title>
        <authorList>
            <person name="Hu J."/>
        </authorList>
    </citation>
    <scope>NUCLEOTIDE SEQUENCE [LARGE SCALE GENOMIC DNA]</scope>
    <source>
        <strain evidence="17">cv. HFTH1</strain>
        <tissue evidence="16">Young leaf</tissue>
    </source>
</reference>
<feature type="region of interest" description="Disordered" evidence="13">
    <location>
        <begin position="1"/>
        <end position="24"/>
    </location>
</feature>
<dbReference type="Gramene" id="mRNA:MD08G0174700">
    <property type="protein sequence ID" value="CDS:MD08G0174700.1"/>
    <property type="gene ID" value="MD08G0174700"/>
</dbReference>
<evidence type="ECO:0000256" key="12">
    <source>
        <dbReference type="PROSITE-ProRule" id="PRU01385"/>
    </source>
</evidence>
<proteinExistence type="inferred from homology"/>
<dbReference type="SUPFAM" id="SSF56726">
    <property type="entry name" value="DNA topoisomerase IV, alpha subunit"/>
    <property type="match status" value="1"/>
</dbReference>
<dbReference type="AlphaFoldDB" id="A0A498JCE0"/>
<keyword evidence="17" id="KW-1185">Reference proteome</keyword>
<dbReference type="InterPro" id="IPR036078">
    <property type="entry name" value="Spo11/TopoVI_A_sf"/>
</dbReference>
<evidence type="ECO:0000256" key="11">
    <source>
        <dbReference type="ARBA" id="ARBA00023242"/>
    </source>
</evidence>
<keyword evidence="7" id="KW-0460">Magnesium</keyword>
<evidence type="ECO:0000256" key="3">
    <source>
        <dbReference type="ARBA" id="ARBA00004123"/>
    </source>
</evidence>
<evidence type="ECO:0000256" key="4">
    <source>
        <dbReference type="ARBA" id="ARBA00006559"/>
    </source>
</evidence>
<dbReference type="OrthoDB" id="5377392at2759"/>
<dbReference type="InterPro" id="IPR013049">
    <property type="entry name" value="Spo11/TopoVI_A_N"/>
</dbReference>
<dbReference type="GO" id="GO:0005524">
    <property type="term" value="F:ATP binding"/>
    <property type="evidence" value="ECO:0007669"/>
    <property type="project" value="InterPro"/>
</dbReference>
<organism evidence="16 17">
    <name type="scientific">Malus domestica</name>
    <name type="common">Apple</name>
    <name type="synonym">Pyrus malus</name>
    <dbReference type="NCBI Taxonomy" id="3750"/>
    <lineage>
        <taxon>Eukaryota</taxon>
        <taxon>Viridiplantae</taxon>
        <taxon>Streptophyta</taxon>
        <taxon>Embryophyta</taxon>
        <taxon>Tracheophyta</taxon>
        <taxon>Spermatophyta</taxon>
        <taxon>Magnoliopsida</taxon>
        <taxon>eudicotyledons</taxon>
        <taxon>Gunneridae</taxon>
        <taxon>Pentapetalae</taxon>
        <taxon>rosids</taxon>
        <taxon>fabids</taxon>
        <taxon>Rosales</taxon>
        <taxon>Rosaceae</taxon>
        <taxon>Amygdaloideae</taxon>
        <taxon>Maleae</taxon>
        <taxon>Malus</taxon>
    </lineage>
</organism>
<dbReference type="Proteomes" id="UP000290289">
    <property type="component" value="Chromosome 8"/>
</dbReference>
<dbReference type="GO" id="GO:0007131">
    <property type="term" value="P:reciprocal meiotic recombination"/>
    <property type="evidence" value="ECO:0007669"/>
    <property type="project" value="TreeGrafter"/>
</dbReference>
<dbReference type="CDD" id="cd00223">
    <property type="entry name" value="TOPRIM_TopoIIB_SPO"/>
    <property type="match status" value="1"/>
</dbReference>
<dbReference type="Gene3D" id="3.40.1360.10">
    <property type="match status" value="1"/>
</dbReference>
<evidence type="ECO:0000313" key="17">
    <source>
        <dbReference type="Proteomes" id="UP000290289"/>
    </source>
</evidence>
<protein>
    <recommendedName>
        <fullName evidence="5">DNA topoisomerase (ATP-hydrolyzing)</fullName>
        <ecNumber evidence="5">5.6.2.2</ecNumber>
    </recommendedName>
</protein>
<feature type="domain" description="Topoisomerase 6 subunit A/Spo11 TOPRIM" evidence="15">
    <location>
        <begin position="414"/>
        <end position="571"/>
    </location>
</feature>
<evidence type="ECO:0000259" key="15">
    <source>
        <dbReference type="Pfam" id="PF21180"/>
    </source>
</evidence>
<dbReference type="InterPro" id="IPR002815">
    <property type="entry name" value="Spo11/TopoVI_A"/>
</dbReference>
<evidence type="ECO:0000256" key="1">
    <source>
        <dbReference type="ARBA" id="ARBA00000185"/>
    </source>
</evidence>
<feature type="compositionally biased region" description="Basic and acidic residues" evidence="13">
    <location>
        <begin position="1"/>
        <end position="17"/>
    </location>
</feature>
<comment type="cofactor">
    <cofactor evidence="2">
        <name>Mg(2+)</name>
        <dbReference type="ChEBI" id="CHEBI:18420"/>
    </cofactor>
</comment>
<evidence type="ECO:0000256" key="6">
    <source>
        <dbReference type="ARBA" id="ARBA00022723"/>
    </source>
</evidence>
<evidence type="ECO:0000256" key="5">
    <source>
        <dbReference type="ARBA" id="ARBA00012895"/>
    </source>
</evidence>
<dbReference type="PROSITE" id="PS52041">
    <property type="entry name" value="TOPO_IIB"/>
    <property type="match status" value="1"/>
</dbReference>
<dbReference type="GO" id="GO:0000706">
    <property type="term" value="P:meiotic DNA double-strand break processing"/>
    <property type="evidence" value="ECO:0007669"/>
    <property type="project" value="TreeGrafter"/>
</dbReference>
<dbReference type="EC" id="5.6.2.2" evidence="5"/>
<comment type="caution">
    <text evidence="16">The sequence shown here is derived from an EMBL/GenBank/DDBJ whole genome shotgun (WGS) entry which is preliminary data.</text>
</comment>
<dbReference type="GO" id="GO:0000228">
    <property type="term" value="C:nuclear chromosome"/>
    <property type="evidence" value="ECO:0007669"/>
    <property type="project" value="TreeGrafter"/>
</dbReference>
<evidence type="ECO:0000256" key="2">
    <source>
        <dbReference type="ARBA" id="ARBA00001946"/>
    </source>
</evidence>
<keyword evidence="9 12" id="KW-0238">DNA-binding</keyword>
<evidence type="ECO:0000259" key="14">
    <source>
        <dbReference type="Pfam" id="PF04406"/>
    </source>
</evidence>
<dbReference type="PRINTS" id="PR01551">
    <property type="entry name" value="SPO11HOMOLOG"/>
</dbReference>
<sequence length="597" mass="69086">MVSKLARKDSRKPEPDRPAAILETPEAIEAIGENLWETAYGPIRRPFTLFGFPRASSQQDIIGIPRALSRQTPPPSWQRPPLSRQTPIARNLFGTEPDSERRIFGIPRALSRQTPPPSWERPPLSRLTPIARNLFGTEPDSERRTPILEAYVISESPSSSETNSNETRVVLGSPSTLADRILNSYKPNVCEEFRLTYNPEYMNCIRRNFDDFNLGTTSFPTLKEVFPETYTDYLEVTHIPSHRLIRQIQDKLGAICLSYNNKKFEECKFVLPSRHPKYHVYIPEIDRIVLRLCKQERMFEVSSQQSSFLGTFEVLRIVVNLLITDSFLTKRGLFYQAPLLFGKQRVSDNLIEDVSCMLECSRESLHITAAKTGQVIGDLRFDEADDNEVRCDRGIQIPDDVEQIENTRTQNAKFILLVEKDSVFNILKKEKFCNNVDCIVITGEGQPSVNTRLFLRIIQRELKLPIFGVFDCNIRGFEMLSIYRWGSRNRSYESERLAIHDIQWLGLRPSQLKSYKIPTKCIQPLKEKDSTKAFKMYSELPWARDTEWRRELLIVMNDEETAELESLNFDNPRGVVKFLIERLKEMDFIGKRFGKDN</sequence>
<name>A0A498JCE0_MALDO</name>
<dbReference type="InterPro" id="IPR036388">
    <property type="entry name" value="WH-like_DNA-bd_sf"/>
</dbReference>
<keyword evidence="11" id="KW-0539">Nucleus</keyword>